<feature type="transmembrane region" description="Helical" evidence="2">
    <location>
        <begin position="51"/>
        <end position="70"/>
    </location>
</feature>
<sequence length="162" mass="17838">MAVYTVHAPASYGVDVRTAPEKLVFVRDGFYVWAFVAAIFWLIWHRLWLALLGYIALMIVAEIAMSAAGVGSGARLLVMAVIALLIGLEAGSLRRWKLSRGKWRQLDVVTADSEEAAERRFFERWNARAARSSTSSPPPLPRASISQPQGIIGLFPESGAPR</sequence>
<reference evidence="3" key="1">
    <citation type="submission" date="2020-02" db="EMBL/GenBank/DDBJ databases">
        <title>Draft genome sequence of Candidatus Afipia apatlaquensis IBT-C3, a potential strain for decolorization of textile dyes.</title>
        <authorList>
            <person name="Sanchez-Reyes A."/>
            <person name="Breton-Deval L."/>
            <person name="Mangelson H."/>
            <person name="Sanchez-Flores A."/>
        </authorList>
    </citation>
    <scope>NUCLEOTIDE SEQUENCE [LARGE SCALE GENOMIC DNA]</scope>
    <source>
        <strain evidence="3">IBT-C3</strain>
    </source>
</reference>
<gene>
    <name evidence="3" type="ORF">G4V63_32990</name>
</gene>
<dbReference type="Proteomes" id="UP000480266">
    <property type="component" value="Unassembled WGS sequence"/>
</dbReference>
<keyword evidence="2" id="KW-1133">Transmembrane helix</keyword>
<dbReference type="AlphaFoldDB" id="A0A7C9RKW9"/>
<accession>A0A7C9RKW9</accession>
<dbReference type="EMBL" id="JAAMRR010001696">
    <property type="protein sequence ID" value="NGX99824.1"/>
    <property type="molecule type" value="Genomic_DNA"/>
</dbReference>
<feature type="region of interest" description="Disordered" evidence="1">
    <location>
        <begin position="129"/>
        <end position="162"/>
    </location>
</feature>
<comment type="caution">
    <text evidence="3">The sequence shown here is derived from an EMBL/GenBank/DDBJ whole genome shotgun (WGS) entry which is preliminary data.</text>
</comment>
<proteinExistence type="predicted"/>
<feature type="transmembrane region" description="Helical" evidence="2">
    <location>
        <begin position="76"/>
        <end position="96"/>
    </location>
</feature>
<evidence type="ECO:0000313" key="4">
    <source>
        <dbReference type="Proteomes" id="UP000480266"/>
    </source>
</evidence>
<name>A0A7C9RKW9_9BRAD</name>
<organism evidence="3 4">
    <name type="scientific">Candidatus Afipia apatlaquensis</name>
    <dbReference type="NCBI Taxonomy" id="2712852"/>
    <lineage>
        <taxon>Bacteria</taxon>
        <taxon>Pseudomonadati</taxon>
        <taxon>Pseudomonadota</taxon>
        <taxon>Alphaproteobacteria</taxon>
        <taxon>Hyphomicrobiales</taxon>
        <taxon>Nitrobacteraceae</taxon>
        <taxon>Afipia</taxon>
    </lineage>
</organism>
<evidence type="ECO:0000256" key="2">
    <source>
        <dbReference type="SAM" id="Phobius"/>
    </source>
</evidence>
<protein>
    <submittedName>
        <fullName evidence="3">DUF2628 domain-containing protein</fullName>
    </submittedName>
</protein>
<dbReference type="InterPro" id="IPR024399">
    <property type="entry name" value="DUF2628"/>
</dbReference>
<evidence type="ECO:0000256" key="1">
    <source>
        <dbReference type="SAM" id="MobiDB-lite"/>
    </source>
</evidence>
<evidence type="ECO:0000313" key="3">
    <source>
        <dbReference type="EMBL" id="NGX99824.1"/>
    </source>
</evidence>
<keyword evidence="2" id="KW-0812">Transmembrane</keyword>
<keyword evidence="4" id="KW-1185">Reference proteome</keyword>
<feature type="transmembrane region" description="Helical" evidence="2">
    <location>
        <begin position="24"/>
        <end position="44"/>
    </location>
</feature>
<dbReference type="Pfam" id="PF10947">
    <property type="entry name" value="DUF2628"/>
    <property type="match status" value="1"/>
</dbReference>
<keyword evidence="2" id="KW-0472">Membrane</keyword>